<dbReference type="InterPro" id="IPR045335">
    <property type="entry name" value="FtsQ_C_sf"/>
</dbReference>
<protein>
    <recommendedName>
        <fullName evidence="7">Cell division protein FtsQ</fullName>
    </recommendedName>
</protein>
<keyword evidence="3 7" id="KW-0132">Cell division</keyword>
<feature type="domain" description="POTRA" evidence="9">
    <location>
        <begin position="90"/>
        <end position="143"/>
    </location>
</feature>
<evidence type="ECO:0000256" key="2">
    <source>
        <dbReference type="ARBA" id="ARBA00022519"/>
    </source>
</evidence>
<dbReference type="Proteomes" id="UP001597353">
    <property type="component" value="Unassembled WGS sequence"/>
</dbReference>
<dbReference type="InterPro" id="IPR013685">
    <property type="entry name" value="POTRA_FtsQ_type"/>
</dbReference>
<evidence type="ECO:0000256" key="1">
    <source>
        <dbReference type="ARBA" id="ARBA00022475"/>
    </source>
</evidence>
<feature type="domain" description="Cell division protein FtsQ/DivIB C-terminal" evidence="8">
    <location>
        <begin position="148"/>
        <end position="261"/>
    </location>
</feature>
<keyword evidence="2 7" id="KW-0997">Cell inner membrane</keyword>
<keyword evidence="1 7" id="KW-1003">Cell membrane</keyword>
<keyword evidence="7" id="KW-0472">Membrane</keyword>
<comment type="caution">
    <text evidence="10">The sequence shown here is derived from an EMBL/GenBank/DDBJ whole genome shotgun (WGS) entry which is preliminary data.</text>
</comment>
<evidence type="ECO:0000256" key="7">
    <source>
        <dbReference type="HAMAP-Rule" id="MF_00911"/>
    </source>
</evidence>
<evidence type="ECO:0000256" key="6">
    <source>
        <dbReference type="ARBA" id="ARBA00023306"/>
    </source>
</evidence>
<comment type="similarity">
    <text evidence="7">Belongs to the FtsQ/DivIB family. FtsQ subfamily.</text>
</comment>
<evidence type="ECO:0000256" key="5">
    <source>
        <dbReference type="ARBA" id="ARBA00022989"/>
    </source>
</evidence>
<evidence type="ECO:0000259" key="8">
    <source>
        <dbReference type="Pfam" id="PF03799"/>
    </source>
</evidence>
<keyword evidence="4 7" id="KW-0812">Transmembrane</keyword>
<comment type="subcellular location">
    <subcellularLocation>
        <location evidence="7">Cell inner membrane</location>
        <topology evidence="7">Single-pass type II membrane protein</topology>
    </subcellularLocation>
    <text evidence="7">Localizes to the division septum.</text>
</comment>
<keyword evidence="11" id="KW-1185">Reference proteome</keyword>
<dbReference type="Pfam" id="PF08478">
    <property type="entry name" value="POTRA_1"/>
    <property type="match status" value="1"/>
</dbReference>
<dbReference type="PANTHER" id="PTHR35851:SF1">
    <property type="entry name" value="CELL DIVISION PROTEIN FTSQ"/>
    <property type="match status" value="1"/>
</dbReference>
<dbReference type="Pfam" id="PF03799">
    <property type="entry name" value="FtsQ_DivIB_C"/>
    <property type="match status" value="1"/>
</dbReference>
<accession>A0ABW4S9K8</accession>
<dbReference type="InterPro" id="IPR005548">
    <property type="entry name" value="Cell_div_FtsQ/DivIB_C"/>
</dbReference>
<evidence type="ECO:0000256" key="3">
    <source>
        <dbReference type="ARBA" id="ARBA00022618"/>
    </source>
</evidence>
<dbReference type="HAMAP" id="MF_00911">
    <property type="entry name" value="FtsQ_subfam"/>
    <property type="match status" value="1"/>
</dbReference>
<reference evidence="11" key="1">
    <citation type="journal article" date="2019" name="Int. J. Syst. Evol. Microbiol.">
        <title>The Global Catalogue of Microorganisms (GCM) 10K type strain sequencing project: providing services to taxonomists for standard genome sequencing and annotation.</title>
        <authorList>
            <consortium name="The Broad Institute Genomics Platform"/>
            <consortium name="The Broad Institute Genome Sequencing Center for Infectious Disease"/>
            <person name="Wu L."/>
            <person name="Ma J."/>
        </authorList>
    </citation>
    <scope>NUCLEOTIDE SEQUENCE [LARGE SCALE GENOMIC DNA]</scope>
    <source>
        <strain evidence="11">CGMCC 4.7242</strain>
    </source>
</reference>
<evidence type="ECO:0000256" key="4">
    <source>
        <dbReference type="ARBA" id="ARBA00022692"/>
    </source>
</evidence>
<dbReference type="EMBL" id="JBHUGH010000037">
    <property type="protein sequence ID" value="MFD1914310.1"/>
    <property type="molecule type" value="Genomic_DNA"/>
</dbReference>
<evidence type="ECO:0000313" key="10">
    <source>
        <dbReference type="EMBL" id="MFD1914310.1"/>
    </source>
</evidence>
<dbReference type="GO" id="GO:0051301">
    <property type="term" value="P:cell division"/>
    <property type="evidence" value="ECO:0007669"/>
    <property type="project" value="UniProtKB-KW"/>
</dbReference>
<organism evidence="10 11">
    <name type="scientific">Halodurantibacterium flavum</name>
    <dbReference type="NCBI Taxonomy" id="1382802"/>
    <lineage>
        <taxon>Bacteria</taxon>
        <taxon>Pseudomonadati</taxon>
        <taxon>Pseudomonadota</taxon>
        <taxon>Alphaproteobacteria</taxon>
        <taxon>Rhodobacterales</taxon>
        <taxon>Paracoccaceae</taxon>
        <taxon>Halodurantibacterium</taxon>
    </lineage>
</organism>
<gene>
    <name evidence="7" type="primary">ftsQ</name>
    <name evidence="10" type="ORF">ACFSGJ_19075</name>
</gene>
<dbReference type="InterPro" id="IPR026579">
    <property type="entry name" value="FtsQ"/>
</dbReference>
<feature type="transmembrane region" description="Helical" evidence="7">
    <location>
        <begin position="31"/>
        <end position="50"/>
    </location>
</feature>
<proteinExistence type="inferred from homology"/>
<name>A0ABW4S9K8_9RHOB</name>
<keyword evidence="5 7" id="KW-1133">Transmembrane helix</keyword>
<comment type="function">
    <text evidence="7">Essential cell division protein.</text>
</comment>
<dbReference type="Gene3D" id="3.40.50.11690">
    <property type="entry name" value="Cell division protein FtsQ/DivIB"/>
    <property type="match status" value="1"/>
</dbReference>
<sequence length="288" mass="32377">MQPVGLRRDPAPSRWQYRWHRLWLTPIFRKFLRVGLPAFVLAFVVGLFLASADRRAALVAQYETLRQAIQDRPEFMVSEAVVIGASPELAEAIRAGLGLTFPVSSFALEPDRLRQQIEAMAPVERAELRLRPSGSLDIRVTERVPVVVWRHRDGLSLLDRRGVEAGQIELRPARADLPLIVGEGAEAHVEEALALFAAAAPISDRLRGLVRMGERRWDIVLDRDQRILLPEDDPVAALERVIVLDQARDLLSRDVAVVDLRSAQRPTLRLGGDAMMEYRRVRGWTNGG</sequence>
<evidence type="ECO:0000313" key="11">
    <source>
        <dbReference type="Proteomes" id="UP001597353"/>
    </source>
</evidence>
<dbReference type="RefSeq" id="WP_390265564.1">
    <property type="nucleotide sequence ID" value="NZ_JBHUGH010000037.1"/>
</dbReference>
<keyword evidence="6 7" id="KW-0131">Cell cycle</keyword>
<evidence type="ECO:0000259" key="9">
    <source>
        <dbReference type="Pfam" id="PF08478"/>
    </source>
</evidence>
<dbReference type="PANTHER" id="PTHR35851">
    <property type="entry name" value="CELL DIVISION PROTEIN FTSQ"/>
    <property type="match status" value="1"/>
</dbReference>